<keyword evidence="1" id="KW-0732">Signal</keyword>
<feature type="signal peptide" evidence="1">
    <location>
        <begin position="1"/>
        <end position="21"/>
    </location>
</feature>
<sequence length="613" mass="67471">MDASPILILHLLLALTNGASAVGTFRMEAESLPGPHTENWRSNASGGKTVYVTSTNLKLTFPMCLPSDVTADVTVVYSKDGLDQDNITVQVGGTQVGSFLTVAESNGGQYWNFFRSHSINGVSLGRGLRRLSLTFPSVSQYGVEIDYVEVKVYDEFINKKVFNCSLVQGAEPTFSASQAQGLGNGYMEQNSYVTPCPEEDNVHLSVYHDTVSSYTLTATNPLYRSFYDEKLPDTSTCPNLDATYWLFPQVDSSNIGTSVDASIPTNNPNNATVTGETVSNDAVYISKFAVDFDLKGFTTGFVDADIHSELKIRFTSIPSAGVSVKVTYKGKVQTTETVLEEFDISADTDKKWDIPEMTWSEDDANNVYIYVSDDVVMEDVQLVRGVMTEEKLEIFKSDAVVLEGTRVNFWWRRPAGENLKVEVDQGPVFTDLAYIAIMVPVPWGGANNWQQIFVLYQDGNVRLVPVPYASPTPGHTTPFGTSVIVGKSNPNELRPAAGIQRLVFKPKTFQMTLTYYDGSTSDLTLTYNMQTTTLAVSNLNFDSATSGLPFAAFRSMFVEFGNTDSDSVQTDVEGQHHVLGAWTTLNGKEFKVFRSVESRHLTQSPDISLKIEA</sequence>
<protein>
    <submittedName>
        <fullName evidence="2">Uncharacterized protein</fullName>
    </submittedName>
</protein>
<evidence type="ECO:0000313" key="2">
    <source>
        <dbReference type="EMBL" id="KAK7495297.1"/>
    </source>
</evidence>
<comment type="caution">
    <text evidence="2">The sequence shown here is derived from an EMBL/GenBank/DDBJ whole genome shotgun (WGS) entry which is preliminary data.</text>
</comment>
<dbReference type="SUPFAM" id="SSF49785">
    <property type="entry name" value="Galactose-binding domain-like"/>
    <property type="match status" value="1"/>
</dbReference>
<dbReference type="InterPro" id="IPR008979">
    <property type="entry name" value="Galactose-bd-like_sf"/>
</dbReference>
<dbReference type="AlphaFoldDB" id="A0ABD0L808"/>
<proteinExistence type="predicted"/>
<evidence type="ECO:0000313" key="3">
    <source>
        <dbReference type="Proteomes" id="UP001519460"/>
    </source>
</evidence>
<evidence type="ECO:0000256" key="1">
    <source>
        <dbReference type="SAM" id="SignalP"/>
    </source>
</evidence>
<organism evidence="2 3">
    <name type="scientific">Batillaria attramentaria</name>
    <dbReference type="NCBI Taxonomy" id="370345"/>
    <lineage>
        <taxon>Eukaryota</taxon>
        <taxon>Metazoa</taxon>
        <taxon>Spiralia</taxon>
        <taxon>Lophotrochozoa</taxon>
        <taxon>Mollusca</taxon>
        <taxon>Gastropoda</taxon>
        <taxon>Caenogastropoda</taxon>
        <taxon>Sorbeoconcha</taxon>
        <taxon>Cerithioidea</taxon>
        <taxon>Batillariidae</taxon>
        <taxon>Batillaria</taxon>
    </lineage>
</organism>
<reference evidence="2 3" key="1">
    <citation type="journal article" date="2023" name="Sci. Data">
        <title>Genome assembly of the Korean intertidal mud-creeper Batillaria attramentaria.</title>
        <authorList>
            <person name="Patra A.K."/>
            <person name="Ho P.T."/>
            <person name="Jun S."/>
            <person name="Lee S.J."/>
            <person name="Kim Y."/>
            <person name="Won Y.J."/>
        </authorList>
    </citation>
    <scope>NUCLEOTIDE SEQUENCE [LARGE SCALE GENOMIC DNA]</scope>
    <source>
        <strain evidence="2">Wonlab-2016</strain>
    </source>
</reference>
<name>A0ABD0L808_9CAEN</name>
<keyword evidence="3" id="KW-1185">Reference proteome</keyword>
<feature type="chain" id="PRO_5044849827" evidence="1">
    <location>
        <begin position="22"/>
        <end position="613"/>
    </location>
</feature>
<dbReference type="EMBL" id="JACVVK020000076">
    <property type="protein sequence ID" value="KAK7495297.1"/>
    <property type="molecule type" value="Genomic_DNA"/>
</dbReference>
<accession>A0ABD0L808</accession>
<dbReference type="Gene3D" id="2.60.120.260">
    <property type="entry name" value="Galactose-binding domain-like"/>
    <property type="match status" value="1"/>
</dbReference>
<gene>
    <name evidence="2" type="ORF">BaRGS_00013479</name>
</gene>
<dbReference type="Proteomes" id="UP001519460">
    <property type="component" value="Unassembled WGS sequence"/>
</dbReference>